<evidence type="ECO:0000313" key="2">
    <source>
        <dbReference type="Proteomes" id="UP001596514"/>
    </source>
</evidence>
<evidence type="ECO:0000313" key="1">
    <source>
        <dbReference type="EMBL" id="MFC7607235.1"/>
    </source>
</evidence>
<proteinExistence type="predicted"/>
<dbReference type="EMBL" id="JBHTEE010000002">
    <property type="protein sequence ID" value="MFC7607235.1"/>
    <property type="molecule type" value="Genomic_DNA"/>
</dbReference>
<name>A0ABW2TGY0_9ACTN</name>
<comment type="caution">
    <text evidence="1">The sequence shown here is derived from an EMBL/GenBank/DDBJ whole genome shotgun (WGS) entry which is preliminary data.</text>
</comment>
<dbReference type="RefSeq" id="WP_386369066.1">
    <property type="nucleotide sequence ID" value="NZ_JBHTEE010000002.1"/>
</dbReference>
<organism evidence="1 2">
    <name type="scientific">Streptosporangium amethystogenes subsp. fukuiense</name>
    <dbReference type="NCBI Taxonomy" id="698418"/>
    <lineage>
        <taxon>Bacteria</taxon>
        <taxon>Bacillati</taxon>
        <taxon>Actinomycetota</taxon>
        <taxon>Actinomycetes</taxon>
        <taxon>Streptosporangiales</taxon>
        <taxon>Streptosporangiaceae</taxon>
        <taxon>Streptosporangium</taxon>
    </lineage>
</organism>
<gene>
    <name evidence="1" type="ORF">ACFQVD_44815</name>
</gene>
<reference evidence="2" key="1">
    <citation type="journal article" date="2019" name="Int. J. Syst. Evol. Microbiol.">
        <title>The Global Catalogue of Microorganisms (GCM) 10K type strain sequencing project: providing services to taxonomists for standard genome sequencing and annotation.</title>
        <authorList>
            <consortium name="The Broad Institute Genomics Platform"/>
            <consortium name="The Broad Institute Genome Sequencing Center for Infectious Disease"/>
            <person name="Wu L."/>
            <person name="Ma J."/>
        </authorList>
    </citation>
    <scope>NUCLEOTIDE SEQUENCE [LARGE SCALE GENOMIC DNA]</scope>
    <source>
        <strain evidence="2">JCM 10083</strain>
    </source>
</reference>
<sequence>MPNFKGLTDAVYRAVTGRSRASEGRTTKEKAEWLIKTHGSVKAAAGEAQVSYETMRRWAKGDQEAKNTARSANADKLARAERTARITKAGANRVLNSVGKDYGSGEGLRIKATVTISNDRRADRIIKPGESLPADAMEQVLHTFQEEGPEAAAQELQDLLDVYYFKGGRATIEDITDIAW</sequence>
<protein>
    <submittedName>
        <fullName evidence="1">Uncharacterized protein</fullName>
    </submittedName>
</protein>
<keyword evidence="2" id="KW-1185">Reference proteome</keyword>
<accession>A0ABW2TGY0</accession>
<dbReference type="Proteomes" id="UP001596514">
    <property type="component" value="Unassembled WGS sequence"/>
</dbReference>